<dbReference type="InterPro" id="IPR036388">
    <property type="entry name" value="WH-like_DNA-bd_sf"/>
</dbReference>
<dbReference type="AlphaFoldDB" id="A0A2T8F9H4"/>
<evidence type="ECO:0000259" key="1">
    <source>
        <dbReference type="SMART" id="SM01012"/>
    </source>
</evidence>
<accession>A0A2T8F9H4</accession>
<organism evidence="2 3">
    <name type="scientific">Nocardioides gansuensis</name>
    <dbReference type="NCBI Taxonomy" id="2138300"/>
    <lineage>
        <taxon>Bacteria</taxon>
        <taxon>Bacillati</taxon>
        <taxon>Actinomycetota</taxon>
        <taxon>Actinomycetes</taxon>
        <taxon>Propionibacteriales</taxon>
        <taxon>Nocardioidaceae</taxon>
        <taxon>Nocardioides</taxon>
    </lineage>
</organism>
<dbReference type="Gene3D" id="1.10.10.10">
    <property type="entry name" value="Winged helix-like DNA-binding domain superfamily/Winged helix DNA-binding domain"/>
    <property type="match status" value="1"/>
</dbReference>
<comment type="caution">
    <text evidence="2">The sequence shown here is derived from an EMBL/GenBank/DDBJ whole genome shotgun (WGS) entry which is preliminary data.</text>
</comment>
<dbReference type="GO" id="GO:0003723">
    <property type="term" value="F:RNA binding"/>
    <property type="evidence" value="ECO:0007669"/>
    <property type="project" value="InterPro"/>
</dbReference>
<evidence type="ECO:0000313" key="3">
    <source>
        <dbReference type="Proteomes" id="UP000246018"/>
    </source>
</evidence>
<proteinExistence type="predicted"/>
<evidence type="ECO:0000313" key="2">
    <source>
        <dbReference type="EMBL" id="PVG82317.1"/>
    </source>
</evidence>
<dbReference type="Pfam" id="PF03861">
    <property type="entry name" value="ANTAR"/>
    <property type="match status" value="1"/>
</dbReference>
<dbReference type="InterPro" id="IPR005561">
    <property type="entry name" value="ANTAR"/>
</dbReference>
<keyword evidence="3" id="KW-1185">Reference proteome</keyword>
<protein>
    <recommendedName>
        <fullName evidence="1">ANTAR domain-containing protein</fullName>
    </recommendedName>
</protein>
<reference evidence="2 3" key="1">
    <citation type="submission" date="2018-04" db="EMBL/GenBank/DDBJ databases">
        <title>Genome of Nocardioides gansuensis WSJ-1.</title>
        <authorList>
            <person name="Wu S."/>
            <person name="Wang G."/>
        </authorList>
    </citation>
    <scope>NUCLEOTIDE SEQUENCE [LARGE SCALE GENOMIC DNA]</scope>
    <source>
        <strain evidence="2 3">WSJ-1</strain>
    </source>
</reference>
<name>A0A2T8F9H4_9ACTN</name>
<dbReference type="Proteomes" id="UP000246018">
    <property type="component" value="Unassembled WGS sequence"/>
</dbReference>
<dbReference type="SMART" id="SM01012">
    <property type="entry name" value="ANTAR"/>
    <property type="match status" value="1"/>
</dbReference>
<dbReference type="EMBL" id="QDGZ01000005">
    <property type="protein sequence ID" value="PVG82317.1"/>
    <property type="molecule type" value="Genomic_DNA"/>
</dbReference>
<gene>
    <name evidence="2" type="ORF">DDE18_12560</name>
</gene>
<sequence>MAATEARAPLTLRLCLAFSELTHSQGGAISMGFASAERVTLSATNEAARRIEELQDVLREGPSLDASRTGEAVGGLTRAEQTRRWPMLSENLRSLDGQLVLHSYPMRPESTVLGVLTVHQSEDLGVRLPVGEAQFLADAVGIAMLGELDADAILEATFGDHTWHDQDAIATATGMVIAQLRISPADALAVLRAHAYAHDTTLVRVSEQVLARTMDFRAGNDEASR</sequence>
<feature type="domain" description="ANTAR" evidence="1">
    <location>
        <begin position="146"/>
        <end position="210"/>
    </location>
</feature>